<feature type="signal peptide" evidence="1">
    <location>
        <begin position="1"/>
        <end position="18"/>
    </location>
</feature>
<evidence type="ECO:0000313" key="2">
    <source>
        <dbReference type="EMBL" id="SMR42850.1"/>
    </source>
</evidence>
<evidence type="ECO:0000256" key="1">
    <source>
        <dbReference type="SAM" id="SignalP"/>
    </source>
</evidence>
<sequence length="77" mass="8198">MHTSQLLTIISLASNAFAADGYGKCHLDNGPPGVCNFGGGVVIPCHRTYPCIKGNKPKCKSGIDYDTHLRIAYCSSL</sequence>
<reference evidence="3" key="1">
    <citation type="submission" date="2017-05" db="EMBL/GenBank/DDBJ databases">
        <authorList>
            <person name="Song R."/>
            <person name="Chenine A.L."/>
            <person name="Ruprecht R.M."/>
        </authorList>
    </citation>
    <scope>NUCLEOTIDE SEQUENCE [LARGE SCALE GENOMIC DNA]</scope>
</reference>
<name>A0A2H1FNE5_ZYMTR</name>
<keyword evidence="1" id="KW-0732">Signal</keyword>
<feature type="chain" id="PRO_5013601246" evidence="1">
    <location>
        <begin position="19"/>
        <end position="77"/>
    </location>
</feature>
<dbReference type="EMBL" id="LT854253">
    <property type="protein sequence ID" value="SMR42850.1"/>
    <property type="molecule type" value="Genomic_DNA"/>
</dbReference>
<evidence type="ECO:0000313" key="3">
    <source>
        <dbReference type="Proteomes" id="UP000245764"/>
    </source>
</evidence>
<accession>A0A2H1FNE5</accession>
<organism evidence="2 3">
    <name type="scientific">Zymoseptoria tritici ST99CH_1E4</name>
    <dbReference type="NCBI Taxonomy" id="1276532"/>
    <lineage>
        <taxon>Eukaryota</taxon>
        <taxon>Fungi</taxon>
        <taxon>Dikarya</taxon>
        <taxon>Ascomycota</taxon>
        <taxon>Pezizomycotina</taxon>
        <taxon>Dothideomycetes</taxon>
        <taxon>Dothideomycetidae</taxon>
        <taxon>Mycosphaerellales</taxon>
        <taxon>Mycosphaerellaceae</taxon>
        <taxon>Zymoseptoria</taxon>
    </lineage>
</organism>
<gene>
    <name evidence="2" type="ORF">ZT1E4_G1628</name>
</gene>
<protein>
    <submittedName>
        <fullName evidence="2">Uncharacterized protein</fullName>
    </submittedName>
</protein>
<proteinExistence type="predicted"/>
<dbReference type="AlphaFoldDB" id="A0A2H1FNE5"/>
<dbReference type="Proteomes" id="UP000245764">
    <property type="component" value="Chromosome 1"/>
</dbReference>